<dbReference type="InterPro" id="IPR027268">
    <property type="entry name" value="Peptidase_M4/M1_CTD_sf"/>
</dbReference>
<sequence length="363" mass="40447">MQWKDPASGQLVDIRLYYHPGHAEHIARMATSAQASLTYFSRMFGPYPYRHLTLVERSGYAGELNAEPTTIDYGESFTFSNLKDNPWALDLIYFPIAHEVAHQWWGAAQLLPAQVAGGIVVSETLANYSALQLVEEEYGEAHAEKLLSMWRKSYEVPRSRATAPLLQAADAFIGYRKGPLALHALTEYMGKAPVHAALRRLIAQYGSGTPPFATSLDLYRELQAATPDSLQNLLEDYFEKNLYWQLKTSQAEVQQLESGSWQVHLRLQAHKVLVDSTGAETGVPMNDWVEVGVFGSGEASGTPLYLQKHRIRSGEQTLVLTVPAKPVRAGLDPRYLLIDLNLDDNIRKVQQAGIAEEPPSIID</sequence>
<dbReference type="SUPFAM" id="SSF55486">
    <property type="entry name" value="Metalloproteases ('zincins'), catalytic domain"/>
    <property type="match status" value="1"/>
</dbReference>
<dbReference type="eggNOG" id="COG0308">
    <property type="taxonomic scope" value="Bacteria"/>
</dbReference>
<dbReference type="OrthoDB" id="100605at2"/>
<dbReference type="PATRIC" id="fig|1279009.4.peg.1589"/>
<evidence type="ECO:0000313" key="2">
    <source>
        <dbReference type="Proteomes" id="UP000011910"/>
    </source>
</evidence>
<proteinExistence type="predicted"/>
<reference evidence="1 2" key="1">
    <citation type="journal article" date="2013" name="Genome Announc.">
        <title>Draft Genome Sequence of Cesiribacter andamanensis Strain AMV16T, Isolated from a Soil Sample from a Mud Volcano in the Andaman Islands, India.</title>
        <authorList>
            <person name="Shivaji S."/>
            <person name="Ara S."/>
            <person name="Begum Z."/>
            <person name="Srinivas T.N."/>
            <person name="Singh A."/>
            <person name="Kumar Pinnaka A."/>
        </authorList>
    </citation>
    <scope>NUCLEOTIDE SEQUENCE [LARGE SCALE GENOMIC DNA]</scope>
    <source>
        <strain evidence="1 2">AMV16</strain>
    </source>
</reference>
<organism evidence="1 2">
    <name type="scientific">Cesiribacter andamanensis AMV16</name>
    <dbReference type="NCBI Taxonomy" id="1279009"/>
    <lineage>
        <taxon>Bacteria</taxon>
        <taxon>Pseudomonadati</taxon>
        <taxon>Bacteroidota</taxon>
        <taxon>Cytophagia</taxon>
        <taxon>Cytophagales</taxon>
        <taxon>Cesiribacteraceae</taxon>
        <taxon>Cesiribacter</taxon>
    </lineage>
</organism>
<dbReference type="STRING" id="1279009.ADICEAN_01570"/>
<dbReference type="RefSeq" id="WP_009194967.1">
    <property type="nucleotide sequence ID" value="NZ_AODQ01000029.1"/>
</dbReference>
<protein>
    <recommendedName>
        <fullName evidence="3">Peptidase M1 membrane alanine aminopeptidase domain-containing protein</fullName>
    </recommendedName>
</protein>
<dbReference type="Gene3D" id="1.10.390.10">
    <property type="entry name" value="Neutral Protease Domain 2"/>
    <property type="match status" value="1"/>
</dbReference>
<comment type="caution">
    <text evidence="1">The sequence shown here is derived from an EMBL/GenBank/DDBJ whole genome shotgun (WGS) entry which is preliminary data.</text>
</comment>
<dbReference type="EMBL" id="AODQ01000029">
    <property type="protein sequence ID" value="EMR03316.1"/>
    <property type="molecule type" value="Genomic_DNA"/>
</dbReference>
<dbReference type="Proteomes" id="UP000011910">
    <property type="component" value="Unassembled WGS sequence"/>
</dbReference>
<evidence type="ECO:0008006" key="3">
    <source>
        <dbReference type="Google" id="ProtNLM"/>
    </source>
</evidence>
<dbReference type="AlphaFoldDB" id="M7N7Y5"/>
<name>M7N7Y5_9BACT</name>
<evidence type="ECO:0000313" key="1">
    <source>
        <dbReference type="EMBL" id="EMR03316.1"/>
    </source>
</evidence>
<keyword evidence="2" id="KW-1185">Reference proteome</keyword>
<accession>M7N7Y5</accession>
<gene>
    <name evidence="1" type="ORF">ADICEAN_01570</name>
</gene>